<evidence type="ECO:0000256" key="6">
    <source>
        <dbReference type="ARBA" id="ARBA00022840"/>
    </source>
</evidence>
<evidence type="ECO:0000256" key="7">
    <source>
        <dbReference type="ARBA" id="ARBA00023015"/>
    </source>
</evidence>
<keyword evidence="6" id="KW-0067">ATP-binding</keyword>
<evidence type="ECO:0000256" key="3">
    <source>
        <dbReference type="ARBA" id="ARBA00022491"/>
    </source>
</evidence>
<dbReference type="InterPro" id="IPR058031">
    <property type="entry name" value="AAA_lid_NorR"/>
</dbReference>
<dbReference type="InterPro" id="IPR003593">
    <property type="entry name" value="AAA+_ATPase"/>
</dbReference>
<evidence type="ECO:0000259" key="12">
    <source>
        <dbReference type="PROSITE" id="PS50112"/>
    </source>
</evidence>
<dbReference type="GO" id="GO:0005524">
    <property type="term" value="F:ATP binding"/>
    <property type="evidence" value="ECO:0007669"/>
    <property type="project" value="UniProtKB-KW"/>
</dbReference>
<keyword evidence="7" id="KW-0805">Transcription regulation</keyword>
<evidence type="ECO:0000256" key="9">
    <source>
        <dbReference type="ARBA" id="ARBA00023163"/>
    </source>
</evidence>
<name>A0A1I0HKP4_THASX</name>
<evidence type="ECO:0000259" key="13">
    <source>
        <dbReference type="PROSITE" id="PS51671"/>
    </source>
</evidence>
<dbReference type="GO" id="GO:0006355">
    <property type="term" value="P:regulation of DNA-templated transcription"/>
    <property type="evidence" value="ECO:0007669"/>
    <property type="project" value="InterPro"/>
</dbReference>
<dbReference type="Pfam" id="PF25601">
    <property type="entry name" value="AAA_lid_14"/>
    <property type="match status" value="1"/>
</dbReference>
<evidence type="ECO:0000313" key="14">
    <source>
        <dbReference type="EMBL" id="SET83692.1"/>
    </source>
</evidence>
<dbReference type="InterPro" id="IPR030828">
    <property type="entry name" value="HTH_TyrR"/>
</dbReference>
<comment type="subcellular location">
    <subcellularLocation>
        <location evidence="1">Cytoplasm</location>
    </subcellularLocation>
</comment>
<dbReference type="SUPFAM" id="SSF46689">
    <property type="entry name" value="Homeodomain-like"/>
    <property type="match status" value="1"/>
</dbReference>
<dbReference type="PROSITE" id="PS51671">
    <property type="entry name" value="ACT"/>
    <property type="match status" value="1"/>
</dbReference>
<dbReference type="Gene3D" id="3.40.50.300">
    <property type="entry name" value="P-loop containing nucleotide triphosphate hydrolases"/>
    <property type="match status" value="1"/>
</dbReference>
<dbReference type="PROSITE" id="PS00676">
    <property type="entry name" value="SIGMA54_INTERACT_2"/>
    <property type="match status" value="1"/>
</dbReference>
<accession>A0A1I0HKP4</accession>
<dbReference type="InterPro" id="IPR002912">
    <property type="entry name" value="ACT_dom"/>
</dbReference>
<dbReference type="InterPro" id="IPR025943">
    <property type="entry name" value="Sigma_54_int_dom_ATP-bd_2"/>
</dbReference>
<dbReference type="SMART" id="SM00382">
    <property type="entry name" value="AAA"/>
    <property type="match status" value="1"/>
</dbReference>
<protein>
    <recommendedName>
        <fullName evidence="10">HTH-type transcriptional regulatory protein TyrR</fullName>
    </recommendedName>
</protein>
<proteinExistence type="predicted"/>
<dbReference type="InterPro" id="IPR009057">
    <property type="entry name" value="Homeodomain-like_sf"/>
</dbReference>
<dbReference type="STRING" id="349064.SAMN05660429_02828"/>
<keyword evidence="2" id="KW-0963">Cytoplasm</keyword>
<dbReference type="Gene3D" id="3.30.70.260">
    <property type="match status" value="1"/>
</dbReference>
<keyword evidence="8" id="KW-0238">DNA-binding</keyword>
<dbReference type="FunFam" id="3.40.50.300:FF:000006">
    <property type="entry name" value="DNA-binding transcriptional regulator NtrC"/>
    <property type="match status" value="1"/>
</dbReference>
<keyword evidence="4" id="KW-0547">Nucleotide-binding</keyword>
<evidence type="ECO:0000256" key="10">
    <source>
        <dbReference type="ARBA" id="ARBA00029500"/>
    </source>
</evidence>
<reference evidence="14 15" key="1">
    <citation type="submission" date="2016-10" db="EMBL/GenBank/DDBJ databases">
        <authorList>
            <person name="de Groot N.N."/>
        </authorList>
    </citation>
    <scope>NUCLEOTIDE SEQUENCE [LARGE SCALE GENOMIC DNA]</scope>
    <source>
        <strain evidence="14 15">DSM 19706</strain>
    </source>
</reference>
<dbReference type="Proteomes" id="UP000199308">
    <property type="component" value="Unassembled WGS sequence"/>
</dbReference>
<dbReference type="InterPro" id="IPR000014">
    <property type="entry name" value="PAS"/>
</dbReference>
<dbReference type="PANTHER" id="PTHR32071:SF3">
    <property type="entry name" value="HTH-TYPE TRANSCRIPTIONAL REGULATORY PROTEIN TYRR"/>
    <property type="match status" value="1"/>
</dbReference>
<dbReference type="Gene3D" id="3.30.450.20">
    <property type="entry name" value="PAS domain"/>
    <property type="match status" value="1"/>
</dbReference>
<dbReference type="PROSITE" id="PS50045">
    <property type="entry name" value="SIGMA54_INTERACT_4"/>
    <property type="match status" value="1"/>
</dbReference>
<gene>
    <name evidence="14" type="ORF">SAMN05660429_02828</name>
</gene>
<evidence type="ECO:0000256" key="4">
    <source>
        <dbReference type="ARBA" id="ARBA00022741"/>
    </source>
</evidence>
<dbReference type="SMART" id="SM00091">
    <property type="entry name" value="PAS"/>
    <property type="match status" value="1"/>
</dbReference>
<evidence type="ECO:0000256" key="1">
    <source>
        <dbReference type="ARBA" id="ARBA00004496"/>
    </source>
</evidence>
<evidence type="ECO:0000259" key="11">
    <source>
        <dbReference type="PROSITE" id="PS50045"/>
    </source>
</evidence>
<sequence length="505" mass="56706">MRLKISSRDRVGISGDILTTLAQQGYNLIATEVEQHTTFVEIDCDAKHFKKVQAIVTNIDDVVHCKQVALLPTQEREQHLKTLLNRIPDPIIDVDITGVIIAMNATAEHLFKVDAQEKYSIQQLFAQQNPIDLKLKHRQSVSLEQGSYVAEIHPVFIEHSHAGAVITLRELKKVGKELSLIQSQQVQGVEAIIGQSPAIKQVIAQGVRFASLDMPVFIAGETGTGKELMAKAIHVESQRKEGPFLAINCAALPEHLLESELFGYETGAFTGARKEGKPGLFELAEGGSIFLDEIAEMSTYLQVKLLRFLQDFTFRRIGGQKELFANVRIISASHQDLNELVAQKRFREDLYYRINVLNIALPALTQRGDDITLLSREFLQQAASQMATATKKLSGDALLTLKQYRWPGNIRQLQNTLFRVAALTDSEIIEADDVLNAISQFETPASNEADADYSDCESWHDAQQQFEKSLLERLYQQYPSTRKLAKRLGVSHNKIAMKLRLYQIE</sequence>
<dbReference type="Pfam" id="PF13188">
    <property type="entry name" value="PAS_8"/>
    <property type="match status" value="1"/>
</dbReference>
<evidence type="ECO:0000256" key="2">
    <source>
        <dbReference type="ARBA" id="ARBA00022490"/>
    </source>
</evidence>
<dbReference type="PROSITE" id="PS50112">
    <property type="entry name" value="PAS"/>
    <property type="match status" value="1"/>
</dbReference>
<feature type="domain" description="Sigma-54 factor interaction" evidence="11">
    <location>
        <begin position="192"/>
        <end position="422"/>
    </location>
</feature>
<dbReference type="Gene3D" id="1.10.8.60">
    <property type="match status" value="1"/>
</dbReference>
<dbReference type="InterPro" id="IPR025944">
    <property type="entry name" value="Sigma_54_int_dom_CS"/>
</dbReference>
<dbReference type="InterPro" id="IPR027417">
    <property type="entry name" value="P-loop_NTPase"/>
</dbReference>
<dbReference type="GO" id="GO:0003677">
    <property type="term" value="F:DNA binding"/>
    <property type="evidence" value="ECO:0007669"/>
    <property type="project" value="UniProtKB-KW"/>
</dbReference>
<dbReference type="PROSITE" id="PS00675">
    <property type="entry name" value="SIGMA54_INTERACT_1"/>
    <property type="match status" value="1"/>
</dbReference>
<evidence type="ECO:0000256" key="5">
    <source>
        <dbReference type="ARBA" id="ARBA00022797"/>
    </source>
</evidence>
<organism evidence="14 15">
    <name type="scientific">Thalassotalea agarivorans</name>
    <name type="common">Thalassomonas agarivorans</name>
    <dbReference type="NCBI Taxonomy" id="349064"/>
    <lineage>
        <taxon>Bacteria</taxon>
        <taxon>Pseudomonadati</taxon>
        <taxon>Pseudomonadota</taxon>
        <taxon>Gammaproteobacteria</taxon>
        <taxon>Alteromonadales</taxon>
        <taxon>Colwelliaceae</taxon>
        <taxon>Thalassotalea</taxon>
    </lineage>
</organism>
<dbReference type="SUPFAM" id="SSF52540">
    <property type="entry name" value="P-loop containing nucleoside triphosphate hydrolases"/>
    <property type="match status" value="1"/>
</dbReference>
<dbReference type="PROSITE" id="PS00688">
    <property type="entry name" value="SIGMA54_INTERACT_3"/>
    <property type="match status" value="1"/>
</dbReference>
<keyword evidence="9" id="KW-0804">Transcription</keyword>
<dbReference type="RefSeq" id="WP_093331861.1">
    <property type="nucleotide sequence ID" value="NZ_AP027363.1"/>
</dbReference>
<evidence type="ECO:0000313" key="15">
    <source>
        <dbReference type="Proteomes" id="UP000199308"/>
    </source>
</evidence>
<dbReference type="InterPro" id="IPR002078">
    <property type="entry name" value="Sigma_54_int"/>
</dbReference>
<keyword evidence="3" id="KW-0678">Repressor</keyword>
<dbReference type="Pfam" id="PF18024">
    <property type="entry name" value="HTH_50"/>
    <property type="match status" value="1"/>
</dbReference>
<keyword evidence="15" id="KW-1185">Reference proteome</keyword>
<dbReference type="EMBL" id="FOHK01000016">
    <property type="protein sequence ID" value="SET83692.1"/>
    <property type="molecule type" value="Genomic_DNA"/>
</dbReference>
<dbReference type="InterPro" id="IPR035965">
    <property type="entry name" value="PAS-like_dom_sf"/>
</dbReference>
<feature type="domain" description="ACT" evidence="13">
    <location>
        <begin position="2"/>
        <end position="73"/>
    </location>
</feature>
<dbReference type="CDD" id="cd00009">
    <property type="entry name" value="AAA"/>
    <property type="match status" value="1"/>
</dbReference>
<feature type="domain" description="PAS" evidence="12">
    <location>
        <begin position="76"/>
        <end position="117"/>
    </location>
</feature>
<dbReference type="AlphaFoldDB" id="A0A1I0HKP4"/>
<dbReference type="InterPro" id="IPR025662">
    <property type="entry name" value="Sigma_54_int_dom_ATP-bd_1"/>
</dbReference>
<dbReference type="OrthoDB" id="9804019at2"/>
<keyword evidence="5" id="KW-0058">Aromatic hydrocarbons catabolism</keyword>
<evidence type="ECO:0000256" key="8">
    <source>
        <dbReference type="ARBA" id="ARBA00023125"/>
    </source>
</evidence>
<dbReference type="PANTHER" id="PTHR32071">
    <property type="entry name" value="TRANSCRIPTIONAL REGULATORY PROTEIN"/>
    <property type="match status" value="1"/>
</dbReference>
<dbReference type="SUPFAM" id="SSF55785">
    <property type="entry name" value="PYP-like sensor domain (PAS domain)"/>
    <property type="match status" value="1"/>
</dbReference>
<dbReference type="Pfam" id="PF00158">
    <property type="entry name" value="Sigma54_activat"/>
    <property type="match status" value="1"/>
</dbReference>
<dbReference type="Gene3D" id="1.10.10.60">
    <property type="entry name" value="Homeodomain-like"/>
    <property type="match status" value="1"/>
</dbReference>
<dbReference type="NCBIfam" id="TIGR04381">
    <property type="entry name" value="HTH_TypR"/>
    <property type="match status" value="1"/>
</dbReference>
<dbReference type="GO" id="GO:0005737">
    <property type="term" value="C:cytoplasm"/>
    <property type="evidence" value="ECO:0007669"/>
    <property type="project" value="UniProtKB-SubCell"/>
</dbReference>